<protein>
    <submittedName>
        <fullName evidence="1">Uncharacterized protein</fullName>
    </submittedName>
</protein>
<reference evidence="2" key="1">
    <citation type="journal article" date="2023" name="Nat. Plants">
        <title>Single-cell RNA sequencing provides a high-resolution roadmap for understanding the multicellular compartmentation of specialized metabolism.</title>
        <authorList>
            <person name="Sun S."/>
            <person name="Shen X."/>
            <person name="Li Y."/>
            <person name="Li Y."/>
            <person name="Wang S."/>
            <person name="Li R."/>
            <person name="Zhang H."/>
            <person name="Shen G."/>
            <person name="Guo B."/>
            <person name="Wei J."/>
            <person name="Xu J."/>
            <person name="St-Pierre B."/>
            <person name="Chen S."/>
            <person name="Sun C."/>
        </authorList>
    </citation>
    <scope>NUCLEOTIDE SEQUENCE [LARGE SCALE GENOMIC DNA]</scope>
</reference>
<proteinExistence type="predicted"/>
<organism evidence="1 2">
    <name type="scientific">Catharanthus roseus</name>
    <name type="common">Madagascar periwinkle</name>
    <name type="synonym">Vinca rosea</name>
    <dbReference type="NCBI Taxonomy" id="4058"/>
    <lineage>
        <taxon>Eukaryota</taxon>
        <taxon>Viridiplantae</taxon>
        <taxon>Streptophyta</taxon>
        <taxon>Embryophyta</taxon>
        <taxon>Tracheophyta</taxon>
        <taxon>Spermatophyta</taxon>
        <taxon>Magnoliopsida</taxon>
        <taxon>eudicotyledons</taxon>
        <taxon>Gunneridae</taxon>
        <taxon>Pentapetalae</taxon>
        <taxon>asterids</taxon>
        <taxon>lamiids</taxon>
        <taxon>Gentianales</taxon>
        <taxon>Apocynaceae</taxon>
        <taxon>Rauvolfioideae</taxon>
        <taxon>Vinceae</taxon>
        <taxon>Catharanthinae</taxon>
        <taxon>Catharanthus</taxon>
    </lineage>
</organism>
<gene>
    <name evidence="1" type="ORF">M9H77_16211</name>
</gene>
<evidence type="ECO:0000313" key="2">
    <source>
        <dbReference type="Proteomes" id="UP001060085"/>
    </source>
</evidence>
<sequence>MEEIQSQSDHYRSSSSSASSPASRVPSSNFFYLRKPGALRQPISFEDSPDWEDTDIEVRVDEGGDSINAATTPISPSLSKLNSGSLPSPPLPEGAVVARKIAGASLAWKDLTVTIKGKRKYSDKVVKSSNGYALPGTMTVIMGPAKSGKSTLLRALAGRLPDSARMYGEVFVNGSKSCLPYGSYGYVERQTALIGSLTVREFLYYSAFLQLPGFFFQKKSVVEDAILAMSLGDYANKLIGGHCYMKGLPSGERRRVSIARELVMRPNVLFIDEPLYHLDSVSALLMMVTLKKLASTGCTLIFTIYQSSTEVFGLFDRICLLSNGNTLFFGETLACLQHFSNAGFPCPIMQSPSDHFLRAINTDFDRIIAMCKNWQDDHGDFSVNMDTAVAIRTLEATYKSSADAASVETMILKLTEKEGSALKSKGKASNATRVLVLTWRSLLIMSREWKYYWFRLILYMMLTLCIGTLFSGLGHSLSSVSGRLAAIFVFVSFSSLLSIAGVPAQLKEIKIYACEESNLHSGTLVFLLGQLFSSIPFLFLISISSSLVFYFLVGLRDEFSLLMYFVLNIFMCLLVNEGLVLVVASIWQELFCSILTLFCIHVVMMLSAGYFRIRSALPRPVWMYPMSYISFYTYSIQGLLENEYLGASFALGQVRSISGYLAVKNVYDISSKNKSKWENLLILFLMAVGYRVLVFVLLQIFVRKKLPSRRFFHCNKDTNNPK</sequence>
<keyword evidence="2" id="KW-1185">Reference proteome</keyword>
<accession>A0ACC0AZC6</accession>
<dbReference type="EMBL" id="CM044704">
    <property type="protein sequence ID" value="KAI5666358.1"/>
    <property type="molecule type" value="Genomic_DNA"/>
</dbReference>
<evidence type="ECO:0000313" key="1">
    <source>
        <dbReference type="EMBL" id="KAI5666358.1"/>
    </source>
</evidence>
<name>A0ACC0AZC6_CATRO</name>
<comment type="caution">
    <text evidence="1">The sequence shown here is derived from an EMBL/GenBank/DDBJ whole genome shotgun (WGS) entry which is preliminary data.</text>
</comment>
<dbReference type="Proteomes" id="UP001060085">
    <property type="component" value="Linkage Group LG04"/>
</dbReference>